<name>A0A1D1W7P9_RAMVA</name>
<evidence type="ECO:0000313" key="3">
    <source>
        <dbReference type="Proteomes" id="UP000186922"/>
    </source>
</evidence>
<accession>A0A1D1W7P9</accession>
<organism evidence="2 3">
    <name type="scientific">Ramazzottius varieornatus</name>
    <name type="common">Water bear</name>
    <name type="synonym">Tardigrade</name>
    <dbReference type="NCBI Taxonomy" id="947166"/>
    <lineage>
        <taxon>Eukaryota</taxon>
        <taxon>Metazoa</taxon>
        <taxon>Ecdysozoa</taxon>
        <taxon>Tardigrada</taxon>
        <taxon>Eutardigrada</taxon>
        <taxon>Parachela</taxon>
        <taxon>Hypsibioidea</taxon>
        <taxon>Ramazzottiidae</taxon>
        <taxon>Ramazzottius</taxon>
    </lineage>
</organism>
<gene>
    <name evidence="2" type="primary">RvY_18962-1</name>
    <name evidence="2" type="synonym">RvY_18962.1</name>
    <name evidence="2" type="ORF">RvY_18962</name>
</gene>
<proteinExistence type="predicted"/>
<evidence type="ECO:0000256" key="1">
    <source>
        <dbReference type="SAM" id="MobiDB-lite"/>
    </source>
</evidence>
<reference evidence="2 3" key="1">
    <citation type="journal article" date="2016" name="Nat. Commun.">
        <title>Extremotolerant tardigrade genome and improved radiotolerance of human cultured cells by tardigrade-unique protein.</title>
        <authorList>
            <person name="Hashimoto T."/>
            <person name="Horikawa D.D."/>
            <person name="Saito Y."/>
            <person name="Kuwahara H."/>
            <person name="Kozuka-Hata H."/>
            <person name="Shin-I T."/>
            <person name="Minakuchi Y."/>
            <person name="Ohishi K."/>
            <person name="Motoyama A."/>
            <person name="Aizu T."/>
            <person name="Enomoto A."/>
            <person name="Kondo K."/>
            <person name="Tanaka S."/>
            <person name="Hara Y."/>
            <person name="Koshikawa S."/>
            <person name="Sagara H."/>
            <person name="Miura T."/>
            <person name="Yokobori S."/>
            <person name="Miyagawa K."/>
            <person name="Suzuki Y."/>
            <person name="Kubo T."/>
            <person name="Oyama M."/>
            <person name="Kohara Y."/>
            <person name="Fujiyama A."/>
            <person name="Arakawa K."/>
            <person name="Katayama T."/>
            <person name="Toyoda A."/>
            <person name="Kunieda T."/>
        </authorList>
    </citation>
    <scope>NUCLEOTIDE SEQUENCE [LARGE SCALE GENOMIC DNA]</scope>
    <source>
        <strain evidence="2 3">YOKOZUNA-1</strain>
    </source>
</reference>
<comment type="caution">
    <text evidence="2">The sequence shown here is derived from an EMBL/GenBank/DDBJ whole genome shotgun (WGS) entry which is preliminary data.</text>
</comment>
<dbReference type="AlphaFoldDB" id="A0A1D1W7P9"/>
<sequence length="83" mass="9139">MASTQPDVPPVHDMSKPCTGTEPTDDSWRALENDIDAWLKLRSFMNHLPFSSQDAAAFRADIDAWQGDIPLLDTVIPLQSTAA</sequence>
<dbReference type="STRING" id="947166.A0A1D1W7P9"/>
<keyword evidence="3" id="KW-1185">Reference proteome</keyword>
<evidence type="ECO:0000313" key="2">
    <source>
        <dbReference type="EMBL" id="GAV09415.1"/>
    </source>
</evidence>
<dbReference type="OrthoDB" id="439921at2759"/>
<feature type="region of interest" description="Disordered" evidence="1">
    <location>
        <begin position="1"/>
        <end position="27"/>
    </location>
</feature>
<dbReference type="EMBL" id="BDGG01000022">
    <property type="protein sequence ID" value="GAV09415.1"/>
    <property type="molecule type" value="Genomic_DNA"/>
</dbReference>
<protein>
    <submittedName>
        <fullName evidence="2">Uncharacterized protein</fullName>
    </submittedName>
</protein>
<dbReference type="Proteomes" id="UP000186922">
    <property type="component" value="Unassembled WGS sequence"/>
</dbReference>